<evidence type="ECO:0000256" key="3">
    <source>
        <dbReference type="ARBA" id="ARBA00023004"/>
    </source>
</evidence>
<evidence type="ECO:0000259" key="5">
    <source>
        <dbReference type="PROSITE" id="PS51669"/>
    </source>
</evidence>
<dbReference type="InterPro" id="IPR050123">
    <property type="entry name" value="Prok_molybdopt-oxidoreductase"/>
</dbReference>
<dbReference type="PROSITE" id="PS51669">
    <property type="entry name" value="4FE4S_MOW_BIS_MGD"/>
    <property type="match status" value="1"/>
</dbReference>
<dbReference type="AlphaFoldDB" id="A0A5C6AE38"/>
<dbReference type="InterPro" id="IPR006656">
    <property type="entry name" value="Mopterin_OxRdtase"/>
</dbReference>
<dbReference type="GO" id="GO:0045333">
    <property type="term" value="P:cellular respiration"/>
    <property type="evidence" value="ECO:0007669"/>
    <property type="project" value="UniProtKB-ARBA"/>
</dbReference>
<dbReference type="Gene3D" id="3.40.50.740">
    <property type="match status" value="1"/>
</dbReference>
<dbReference type="PANTHER" id="PTHR43105">
    <property type="entry name" value="RESPIRATORY NITRATE REDUCTASE"/>
    <property type="match status" value="1"/>
</dbReference>
<dbReference type="GO" id="GO:0046872">
    <property type="term" value="F:metal ion binding"/>
    <property type="evidence" value="ECO:0007669"/>
    <property type="project" value="UniProtKB-KW"/>
</dbReference>
<name>A0A5C6AE38_9BACT</name>
<dbReference type="Pfam" id="PF01568">
    <property type="entry name" value="Molydop_binding"/>
    <property type="match status" value="1"/>
</dbReference>
<dbReference type="Gene3D" id="2.40.40.20">
    <property type="match status" value="1"/>
</dbReference>
<keyword evidence="7" id="KW-1185">Reference proteome</keyword>
<dbReference type="SUPFAM" id="SSF50692">
    <property type="entry name" value="ADC-like"/>
    <property type="match status" value="1"/>
</dbReference>
<accession>A0A5C6AE38</accession>
<gene>
    <name evidence="6" type="primary">narB</name>
    <name evidence="6" type="ORF">Pla108_17300</name>
</gene>
<evidence type="ECO:0000256" key="2">
    <source>
        <dbReference type="ARBA" id="ARBA00022723"/>
    </source>
</evidence>
<keyword evidence="1" id="KW-0004">4Fe-4S</keyword>
<dbReference type="GO" id="GO:0016491">
    <property type="term" value="F:oxidoreductase activity"/>
    <property type="evidence" value="ECO:0007669"/>
    <property type="project" value="UniProtKB-KW"/>
</dbReference>
<dbReference type="Gene3D" id="3.40.228.10">
    <property type="entry name" value="Dimethylsulfoxide Reductase, domain 2"/>
    <property type="match status" value="1"/>
</dbReference>
<keyword evidence="4" id="KW-0411">Iron-sulfur</keyword>
<dbReference type="Proteomes" id="UP000317421">
    <property type="component" value="Unassembled WGS sequence"/>
</dbReference>
<proteinExistence type="predicted"/>
<protein>
    <submittedName>
        <fullName evidence="6">Nitrate reductase</fullName>
        <ecNumber evidence="6">1.7.99.4</ecNumber>
    </submittedName>
</protein>
<evidence type="ECO:0000256" key="1">
    <source>
        <dbReference type="ARBA" id="ARBA00022485"/>
    </source>
</evidence>
<keyword evidence="3" id="KW-0408">Iron</keyword>
<dbReference type="PIRSF" id="PIRSF000144">
    <property type="entry name" value="CbbBc"/>
    <property type="match status" value="1"/>
</dbReference>
<dbReference type="CDD" id="cd00508">
    <property type="entry name" value="MopB_CT_Fdh-Nap-like"/>
    <property type="match status" value="1"/>
</dbReference>
<feature type="domain" description="4Fe-4S Mo/W bis-MGD-type" evidence="5">
    <location>
        <begin position="57"/>
        <end position="113"/>
    </location>
</feature>
<dbReference type="GO" id="GO:0051539">
    <property type="term" value="F:4 iron, 4 sulfur cluster binding"/>
    <property type="evidence" value="ECO:0007669"/>
    <property type="project" value="UniProtKB-KW"/>
</dbReference>
<dbReference type="EC" id="1.7.99.4" evidence="6"/>
<evidence type="ECO:0000313" key="6">
    <source>
        <dbReference type="EMBL" id="TWT97578.1"/>
    </source>
</evidence>
<reference evidence="6 7" key="1">
    <citation type="submission" date="2019-02" db="EMBL/GenBank/DDBJ databases">
        <title>Deep-cultivation of Planctomycetes and their phenomic and genomic characterization uncovers novel biology.</title>
        <authorList>
            <person name="Wiegand S."/>
            <person name="Jogler M."/>
            <person name="Boedeker C."/>
            <person name="Pinto D."/>
            <person name="Vollmers J."/>
            <person name="Rivas-Marin E."/>
            <person name="Kohn T."/>
            <person name="Peeters S.H."/>
            <person name="Heuer A."/>
            <person name="Rast P."/>
            <person name="Oberbeckmann S."/>
            <person name="Bunk B."/>
            <person name="Jeske O."/>
            <person name="Meyerdierks A."/>
            <person name="Storesund J.E."/>
            <person name="Kallscheuer N."/>
            <person name="Luecker S."/>
            <person name="Lage O.M."/>
            <person name="Pohl T."/>
            <person name="Merkel B.J."/>
            <person name="Hornburger P."/>
            <person name="Mueller R.-W."/>
            <person name="Bruemmer F."/>
            <person name="Labrenz M."/>
            <person name="Spormann A.M."/>
            <person name="Op Den Camp H."/>
            <person name="Overmann J."/>
            <person name="Amann R."/>
            <person name="Jetten M.S.M."/>
            <person name="Mascher T."/>
            <person name="Medema M.H."/>
            <person name="Devos D.P."/>
            <person name="Kaster A.-K."/>
            <person name="Ovreas L."/>
            <person name="Rohde M."/>
            <person name="Galperin M.Y."/>
            <person name="Jogler C."/>
        </authorList>
    </citation>
    <scope>NUCLEOTIDE SEQUENCE [LARGE SCALE GENOMIC DNA]</scope>
    <source>
        <strain evidence="6 7">Pla108</strain>
    </source>
</reference>
<dbReference type="GO" id="GO:0043546">
    <property type="term" value="F:molybdopterin cofactor binding"/>
    <property type="evidence" value="ECO:0007669"/>
    <property type="project" value="InterPro"/>
</dbReference>
<keyword evidence="6" id="KW-0560">Oxidoreductase</keyword>
<keyword evidence="2" id="KW-0479">Metal-binding</keyword>
<dbReference type="SMART" id="SM00926">
    <property type="entry name" value="Molybdop_Fe4S4"/>
    <property type="match status" value="1"/>
</dbReference>
<dbReference type="InterPro" id="IPR009010">
    <property type="entry name" value="Asp_de-COase-like_dom_sf"/>
</dbReference>
<dbReference type="InterPro" id="IPR006657">
    <property type="entry name" value="MoPterin_dinucl-bd_dom"/>
</dbReference>
<dbReference type="Gene3D" id="2.20.25.90">
    <property type="entry name" value="ADC-like domains"/>
    <property type="match status" value="1"/>
</dbReference>
<dbReference type="Pfam" id="PF00384">
    <property type="entry name" value="Molybdopterin"/>
    <property type="match status" value="1"/>
</dbReference>
<dbReference type="RefSeq" id="WP_146444507.1">
    <property type="nucleotide sequence ID" value="NZ_SJPR01000002.1"/>
</dbReference>
<dbReference type="EMBL" id="SJPR01000002">
    <property type="protein sequence ID" value="TWT97578.1"/>
    <property type="molecule type" value="Genomic_DNA"/>
</dbReference>
<dbReference type="GO" id="GO:0016020">
    <property type="term" value="C:membrane"/>
    <property type="evidence" value="ECO:0007669"/>
    <property type="project" value="TreeGrafter"/>
</dbReference>
<dbReference type="OrthoDB" id="9805142at2"/>
<comment type="caution">
    <text evidence="6">The sequence shown here is derived from an EMBL/GenBank/DDBJ whole genome shotgun (WGS) entry which is preliminary data.</text>
</comment>
<evidence type="ECO:0000313" key="7">
    <source>
        <dbReference type="Proteomes" id="UP000317421"/>
    </source>
</evidence>
<dbReference type="Pfam" id="PF04879">
    <property type="entry name" value="Molybdop_Fe4S4"/>
    <property type="match status" value="1"/>
</dbReference>
<dbReference type="CDD" id="cd02754">
    <property type="entry name" value="MopB_Nitrate-R-NapA-like"/>
    <property type="match status" value="1"/>
</dbReference>
<organism evidence="6 7">
    <name type="scientific">Botrimarina colliarenosi</name>
    <dbReference type="NCBI Taxonomy" id="2528001"/>
    <lineage>
        <taxon>Bacteria</taxon>
        <taxon>Pseudomonadati</taxon>
        <taxon>Planctomycetota</taxon>
        <taxon>Planctomycetia</taxon>
        <taxon>Pirellulales</taxon>
        <taxon>Lacipirellulaceae</taxon>
        <taxon>Botrimarina</taxon>
    </lineage>
</organism>
<dbReference type="PANTHER" id="PTHR43105:SF10">
    <property type="entry name" value="NADH-QUINONE OXIDOREDUCTASE SUBUNIT G"/>
    <property type="match status" value="1"/>
</dbReference>
<sequence>MSTVTKQPGAESPSEKQGLLGQLLNIVHQKNGVLTRELLREPGRFGLGQVPSRLKPDATTDMVCGYCSTGCSLRIHLKDGEAINLTPTTEYPVNLGMACPKGWEALSVLDADDRATTPLLRTATGDLAPVSWDRAMTTMRDRFQKIGREHGPESVAFLSTGQLVTEEMALLGALTKFGMGMVHGDGNTRQCMATAATAYKESFGFDAPPFTYQDFEESDVIFLVGSNLCVAHPIMWERVCRNPHAPAIIVVDPRRTETAMAATLHLPIKPKSDLSFFYALAHILVREGWIDREYIEESTDRYEEFAEFVHAYTPERAAEASGVPVETIEQVARTIHEGKRVSFWWTMGVNQNYEGTRIAQSLINLALMTGNLGRPGAGANSITGQCNAMGSRIFSNTTGLYAGRDFKNAEHRQEVAEVLDIPVESIPTVDSWPYHQIIEGIRTGAIKGLWVICTNTSHSWIHQEDARELLSKLDFLVVQDMYHTTETAQQADLVLPAAGWGEKEGTFINSERRFGVVKKVRRPPGEALPDFSIFRLVADYWDCGEMFQRWSSPEAAFGVMQDLSRGRPCDLTGMGDYASIDHAGGAQWPCVEPAAEVDQQRRLFEDGRFYHEDGRAKFIWEETRAMPEEPDKSYPYLLLTGRGAASQWHTQTRTGKSAVLRKLYPQSIYVEVHPDDARREGIQQHSQVSVASRRGKLTATAFLTPTVQPGQVFIPMHYEATNRLTLAHFDPYSHQPSYKDCAVKLEALESEL</sequence>
<evidence type="ECO:0000256" key="4">
    <source>
        <dbReference type="ARBA" id="ARBA00023014"/>
    </source>
</evidence>
<dbReference type="InterPro" id="IPR006963">
    <property type="entry name" value="Mopterin_OxRdtase_4Fe-4S_dom"/>
</dbReference>
<dbReference type="SUPFAM" id="SSF53706">
    <property type="entry name" value="Formate dehydrogenase/DMSO reductase, domains 1-3"/>
    <property type="match status" value="1"/>
</dbReference>